<dbReference type="InterPro" id="IPR052514">
    <property type="entry name" value="SAM-dependent_MTase"/>
</dbReference>
<evidence type="ECO:0000313" key="2">
    <source>
        <dbReference type="EMBL" id="EDX78252.1"/>
    </source>
</evidence>
<keyword evidence="2" id="KW-0489">Methyltransferase</keyword>
<dbReference type="GO" id="GO:0032259">
    <property type="term" value="P:methylation"/>
    <property type="evidence" value="ECO:0007669"/>
    <property type="project" value="UniProtKB-KW"/>
</dbReference>
<dbReference type="EMBL" id="DS989842">
    <property type="protein sequence ID" value="EDX78252.1"/>
    <property type="molecule type" value="Genomic_DNA"/>
</dbReference>
<evidence type="ECO:0000313" key="3">
    <source>
        <dbReference type="Proteomes" id="UP000003835"/>
    </source>
</evidence>
<proteinExistence type="predicted"/>
<organism evidence="2 3">
    <name type="scientific">Coleofasciculus chthonoplastes PCC 7420</name>
    <dbReference type="NCBI Taxonomy" id="118168"/>
    <lineage>
        <taxon>Bacteria</taxon>
        <taxon>Bacillati</taxon>
        <taxon>Cyanobacteriota</taxon>
        <taxon>Cyanophyceae</taxon>
        <taxon>Coleofasciculales</taxon>
        <taxon>Coleofasciculaceae</taxon>
        <taxon>Coleofasciculus</taxon>
    </lineage>
</organism>
<dbReference type="GO" id="GO:0008168">
    <property type="term" value="F:methyltransferase activity"/>
    <property type="evidence" value="ECO:0007669"/>
    <property type="project" value="UniProtKB-KW"/>
</dbReference>
<dbReference type="Gene3D" id="3.40.50.150">
    <property type="entry name" value="Vaccinia Virus protein VP39"/>
    <property type="match status" value="1"/>
</dbReference>
<accession>B4VJD7</accession>
<dbReference type="PANTHER" id="PTHR34203">
    <property type="entry name" value="METHYLTRANSFERASE, FKBM FAMILY PROTEIN"/>
    <property type="match status" value="1"/>
</dbReference>
<dbReference type="eggNOG" id="COG2242">
    <property type="taxonomic scope" value="Bacteria"/>
</dbReference>
<dbReference type="InterPro" id="IPR029063">
    <property type="entry name" value="SAM-dependent_MTases_sf"/>
</dbReference>
<keyword evidence="2" id="KW-0808">Transferase</keyword>
<protein>
    <submittedName>
        <fullName evidence="2">Methyltransferase, FkbM family protein</fullName>
    </submittedName>
</protein>
<reference evidence="2 3" key="1">
    <citation type="submission" date="2008-07" db="EMBL/GenBank/DDBJ databases">
        <authorList>
            <person name="Tandeau de Marsac N."/>
            <person name="Ferriera S."/>
            <person name="Johnson J."/>
            <person name="Kravitz S."/>
            <person name="Beeson K."/>
            <person name="Sutton G."/>
            <person name="Rogers Y.-H."/>
            <person name="Friedman R."/>
            <person name="Frazier M."/>
            <person name="Venter J.C."/>
        </authorList>
    </citation>
    <scope>NUCLEOTIDE SEQUENCE [LARGE SCALE GENOMIC DNA]</scope>
    <source>
        <strain evidence="2 3">PCC 7420</strain>
    </source>
</reference>
<dbReference type="PANTHER" id="PTHR34203:SF15">
    <property type="entry name" value="SLL1173 PROTEIN"/>
    <property type="match status" value="1"/>
</dbReference>
<keyword evidence="3" id="KW-1185">Reference proteome</keyword>
<dbReference type="Proteomes" id="UP000003835">
    <property type="component" value="Unassembled WGS sequence"/>
</dbReference>
<dbReference type="NCBIfam" id="TIGR01444">
    <property type="entry name" value="fkbM_fam"/>
    <property type="match status" value="1"/>
</dbReference>
<sequence>MGYANFAYRYTLRKLYKLAKVDQKIVLPNGVPMVLPWHSKFGTELFLKRDRLDWGSETLLLKFLDREKSFIDVGANIGYYSLLAITSSCNVYSFEPDPRVVETLKKNLAQFQNAQIIRKALYSEPGTMELSLSASPELNSLVRQGSQGQGISVPVTTLDVFMADYPSLSVSAIKTDVEGADFQVLLGGKSLLIRDQPLVLSEAYPHKKLLRFAESIDFTVFAFAKPKDKNKSHIAPELIKVETQPTNTRVKMIFLVPKRLLSQFAALATEN</sequence>
<dbReference type="AlphaFoldDB" id="B4VJD7"/>
<dbReference type="SUPFAM" id="SSF53335">
    <property type="entry name" value="S-adenosyl-L-methionine-dependent methyltransferases"/>
    <property type="match status" value="1"/>
</dbReference>
<gene>
    <name evidence="2" type="ORF">MC7420_7990</name>
</gene>
<name>B4VJD7_9CYAN</name>
<dbReference type="HOGENOM" id="CLU_1025675_0_0_3"/>
<dbReference type="CDD" id="cd02440">
    <property type="entry name" value="AdoMet_MTases"/>
    <property type="match status" value="1"/>
</dbReference>
<dbReference type="STRING" id="118168.MC7420_7990"/>
<dbReference type="InterPro" id="IPR006342">
    <property type="entry name" value="FkbM_mtfrase"/>
</dbReference>
<dbReference type="Pfam" id="PF05050">
    <property type="entry name" value="Methyltransf_21"/>
    <property type="match status" value="1"/>
</dbReference>
<evidence type="ECO:0000259" key="1">
    <source>
        <dbReference type="Pfam" id="PF05050"/>
    </source>
</evidence>
<feature type="domain" description="Methyltransferase FkbM" evidence="1">
    <location>
        <begin position="72"/>
        <end position="204"/>
    </location>
</feature>